<protein>
    <submittedName>
        <fullName evidence="3">FUT8_N_cat domain-containing protein</fullName>
    </submittedName>
</protein>
<evidence type="ECO:0000313" key="3">
    <source>
        <dbReference type="WBParaSite" id="MhA1_Contig2076.frz3.gene3"/>
    </source>
</evidence>
<dbReference type="WBParaSite" id="MhA1_Contig2076.frz3.gene3">
    <property type="protein sequence ID" value="MhA1_Contig2076.frz3.gene3"/>
    <property type="gene ID" value="MhA1_Contig2076.frz3.gene3"/>
</dbReference>
<sequence>MSTVSNRTLVFENEGNKWTYKVKWTDVFIQITNCSYEKHVSPFLPIKEYKGPSQQERIVSLPKRSYTKNLTNLPNVAPLEFEEILIKHHTNPPAWFMGQKWIDFWYNSEENKINSKLNLKQQNKTLNKRRLFIATDEPKKIIEEAEKRWSSQYEFLHNRQNAYC</sequence>
<dbReference type="Pfam" id="PF19745">
    <property type="entry name" value="FUT8_N_cat"/>
    <property type="match status" value="1"/>
</dbReference>
<evidence type="ECO:0000259" key="1">
    <source>
        <dbReference type="Pfam" id="PF19745"/>
    </source>
</evidence>
<dbReference type="Proteomes" id="UP000095281">
    <property type="component" value="Unplaced"/>
</dbReference>
<keyword evidence="2" id="KW-1185">Reference proteome</keyword>
<feature type="domain" description="Alpha-(1,6)-fucosyltransferase N- and catalytic" evidence="1">
    <location>
        <begin position="4"/>
        <end position="100"/>
    </location>
</feature>
<dbReference type="AlphaFoldDB" id="A0A1I8BFG7"/>
<proteinExistence type="predicted"/>
<accession>A0A1I8BFG7</accession>
<organism evidence="2 3">
    <name type="scientific">Meloidogyne hapla</name>
    <name type="common">Root-knot nematode worm</name>
    <dbReference type="NCBI Taxonomy" id="6305"/>
    <lineage>
        <taxon>Eukaryota</taxon>
        <taxon>Metazoa</taxon>
        <taxon>Ecdysozoa</taxon>
        <taxon>Nematoda</taxon>
        <taxon>Chromadorea</taxon>
        <taxon>Rhabditida</taxon>
        <taxon>Tylenchina</taxon>
        <taxon>Tylenchomorpha</taxon>
        <taxon>Tylenchoidea</taxon>
        <taxon>Meloidogynidae</taxon>
        <taxon>Meloidogyninae</taxon>
        <taxon>Meloidogyne</taxon>
    </lineage>
</organism>
<dbReference type="InterPro" id="IPR045573">
    <property type="entry name" value="Fut8_N_cat"/>
</dbReference>
<evidence type="ECO:0000313" key="2">
    <source>
        <dbReference type="Proteomes" id="UP000095281"/>
    </source>
</evidence>
<reference evidence="3" key="1">
    <citation type="submission" date="2016-11" db="UniProtKB">
        <authorList>
            <consortium name="WormBaseParasite"/>
        </authorList>
    </citation>
    <scope>IDENTIFICATION</scope>
</reference>
<name>A0A1I8BFG7_MELHA</name>